<organism evidence="8 9">
    <name type="scientific">Candidatus Merdivivens pullistercoris</name>
    <dbReference type="NCBI Taxonomy" id="2840873"/>
    <lineage>
        <taxon>Bacteria</taxon>
        <taxon>Pseudomonadati</taxon>
        <taxon>Bacteroidota</taxon>
        <taxon>Bacteroidia</taxon>
        <taxon>Bacteroidales</taxon>
        <taxon>Muribaculaceae</taxon>
        <taxon>Muribaculaceae incertae sedis</taxon>
        <taxon>Candidatus Merdivivens</taxon>
    </lineage>
</organism>
<dbReference type="PRINTS" id="PR00395">
    <property type="entry name" value="RIBOSOMALS2"/>
</dbReference>
<proteinExistence type="inferred from homology"/>
<dbReference type="InterPro" id="IPR005706">
    <property type="entry name" value="Ribosomal_uS2_bac/mit/plastid"/>
</dbReference>
<feature type="compositionally biased region" description="Low complexity" evidence="7">
    <location>
        <begin position="285"/>
        <end position="294"/>
    </location>
</feature>
<dbReference type="GO" id="GO:0003735">
    <property type="term" value="F:structural constituent of ribosome"/>
    <property type="evidence" value="ECO:0007669"/>
    <property type="project" value="InterPro"/>
</dbReference>
<dbReference type="FunFam" id="1.10.287.610:FF:000001">
    <property type="entry name" value="30S ribosomal protein S2"/>
    <property type="match status" value="1"/>
</dbReference>
<name>A0A9D9I5G8_9BACT</name>
<feature type="region of interest" description="Disordered" evidence="7">
    <location>
        <begin position="229"/>
        <end position="294"/>
    </location>
</feature>
<evidence type="ECO:0000256" key="4">
    <source>
        <dbReference type="ARBA" id="ARBA00035256"/>
    </source>
</evidence>
<protein>
    <recommendedName>
        <fullName evidence="4 5">Small ribosomal subunit protein uS2</fullName>
    </recommendedName>
</protein>
<evidence type="ECO:0000256" key="3">
    <source>
        <dbReference type="ARBA" id="ARBA00023274"/>
    </source>
</evidence>
<gene>
    <name evidence="5 8" type="primary">rpsB</name>
    <name evidence="8" type="ORF">IAB93_08500</name>
</gene>
<dbReference type="InterPro" id="IPR018130">
    <property type="entry name" value="Ribosomal_uS2_CS"/>
</dbReference>
<keyword evidence="3 5" id="KW-0687">Ribonucleoprotein</keyword>
<dbReference type="EMBL" id="JADIME010000089">
    <property type="protein sequence ID" value="MBO8466015.1"/>
    <property type="molecule type" value="Genomic_DNA"/>
</dbReference>
<dbReference type="Gene3D" id="1.10.287.610">
    <property type="entry name" value="Helix hairpin bin"/>
    <property type="match status" value="1"/>
</dbReference>
<dbReference type="NCBIfam" id="TIGR01011">
    <property type="entry name" value="rpsB_bact"/>
    <property type="match status" value="1"/>
</dbReference>
<dbReference type="PANTHER" id="PTHR12534">
    <property type="entry name" value="30S RIBOSOMAL PROTEIN S2 PROKARYOTIC AND ORGANELLAR"/>
    <property type="match status" value="1"/>
</dbReference>
<dbReference type="PANTHER" id="PTHR12534:SF0">
    <property type="entry name" value="SMALL RIBOSOMAL SUBUNIT PROTEIN US2M"/>
    <property type="match status" value="1"/>
</dbReference>
<keyword evidence="2 5" id="KW-0689">Ribosomal protein</keyword>
<dbReference type="SUPFAM" id="SSF52313">
    <property type="entry name" value="Ribosomal protein S2"/>
    <property type="match status" value="1"/>
</dbReference>
<dbReference type="CDD" id="cd01425">
    <property type="entry name" value="RPS2"/>
    <property type="match status" value="1"/>
</dbReference>
<sequence>MSRTNFQELLDAGVHFGHLKRKWNPKMAPYIFMEKNGIHIIDLHKTAVKLDEAAAVLKQIARSGRKVLFVATKKQAKDVVAEYAQSVGMPYVTERWPGGMLTNFPTIRKSVKKMATIDKMMTDGTFDTLAKRERLQITRQKAKLEKNLGSISDMSRLPSMLFVVDVQKEANAVKEANRLNIPVIAMVDTCCDPTPIDYVIPANDDATKSIALVMKVLCDAMMEGIEERKLEKDKEVSESNADNAAQAQGKKLRSRRSKQDNAEGGERRKPSRETEGGKAVEETAEAAPEATENE</sequence>
<comment type="similarity">
    <text evidence="1 5 6">Belongs to the universal ribosomal protein uS2 family.</text>
</comment>
<dbReference type="PROSITE" id="PS00963">
    <property type="entry name" value="RIBOSOMAL_S2_2"/>
    <property type="match status" value="1"/>
</dbReference>
<dbReference type="GO" id="GO:0006412">
    <property type="term" value="P:translation"/>
    <property type="evidence" value="ECO:0007669"/>
    <property type="project" value="UniProtKB-UniRule"/>
</dbReference>
<feature type="compositionally biased region" description="Basic and acidic residues" evidence="7">
    <location>
        <begin position="257"/>
        <end position="281"/>
    </location>
</feature>
<evidence type="ECO:0000256" key="6">
    <source>
        <dbReference type="RuleBase" id="RU003631"/>
    </source>
</evidence>
<evidence type="ECO:0000256" key="1">
    <source>
        <dbReference type="ARBA" id="ARBA00006242"/>
    </source>
</evidence>
<comment type="caution">
    <text evidence="8">The sequence shown here is derived from an EMBL/GenBank/DDBJ whole genome shotgun (WGS) entry which is preliminary data.</text>
</comment>
<evidence type="ECO:0000256" key="2">
    <source>
        <dbReference type="ARBA" id="ARBA00022980"/>
    </source>
</evidence>
<dbReference type="InterPro" id="IPR001865">
    <property type="entry name" value="Ribosomal_uS2"/>
</dbReference>
<dbReference type="Pfam" id="PF00318">
    <property type="entry name" value="Ribosomal_S2"/>
    <property type="match status" value="1"/>
</dbReference>
<reference evidence="8" key="2">
    <citation type="journal article" date="2021" name="PeerJ">
        <title>Extensive microbial diversity within the chicken gut microbiome revealed by metagenomics and culture.</title>
        <authorList>
            <person name="Gilroy R."/>
            <person name="Ravi A."/>
            <person name="Getino M."/>
            <person name="Pursley I."/>
            <person name="Horton D.L."/>
            <person name="Alikhan N.F."/>
            <person name="Baker D."/>
            <person name="Gharbi K."/>
            <person name="Hall N."/>
            <person name="Watson M."/>
            <person name="Adriaenssens E.M."/>
            <person name="Foster-Nyarko E."/>
            <person name="Jarju S."/>
            <person name="Secka A."/>
            <person name="Antonio M."/>
            <person name="Oren A."/>
            <person name="Chaudhuri R.R."/>
            <person name="La Ragione R."/>
            <person name="Hildebrand F."/>
            <person name="Pallen M.J."/>
        </authorList>
    </citation>
    <scope>NUCLEOTIDE SEQUENCE</scope>
    <source>
        <strain evidence="8">10037</strain>
    </source>
</reference>
<dbReference type="InterPro" id="IPR023591">
    <property type="entry name" value="Ribosomal_uS2_flav_dom_sf"/>
</dbReference>
<accession>A0A9D9I5G8</accession>
<evidence type="ECO:0000313" key="9">
    <source>
        <dbReference type="Proteomes" id="UP000823597"/>
    </source>
</evidence>
<evidence type="ECO:0000256" key="5">
    <source>
        <dbReference type="HAMAP-Rule" id="MF_00291"/>
    </source>
</evidence>
<dbReference type="AlphaFoldDB" id="A0A9D9I5G8"/>
<reference evidence="8" key="1">
    <citation type="submission" date="2020-10" db="EMBL/GenBank/DDBJ databases">
        <authorList>
            <person name="Gilroy R."/>
        </authorList>
    </citation>
    <scope>NUCLEOTIDE SEQUENCE</scope>
    <source>
        <strain evidence="8">10037</strain>
    </source>
</reference>
<evidence type="ECO:0000256" key="7">
    <source>
        <dbReference type="SAM" id="MobiDB-lite"/>
    </source>
</evidence>
<evidence type="ECO:0000313" key="8">
    <source>
        <dbReference type="EMBL" id="MBO8466015.1"/>
    </source>
</evidence>
<dbReference type="Proteomes" id="UP000823597">
    <property type="component" value="Unassembled WGS sequence"/>
</dbReference>
<dbReference type="Gene3D" id="3.40.50.10490">
    <property type="entry name" value="Glucose-6-phosphate isomerase like protein, domain 1"/>
    <property type="match status" value="1"/>
</dbReference>
<dbReference type="PROSITE" id="PS00962">
    <property type="entry name" value="RIBOSOMAL_S2_1"/>
    <property type="match status" value="1"/>
</dbReference>
<dbReference type="HAMAP" id="MF_00291_B">
    <property type="entry name" value="Ribosomal_uS2_B"/>
    <property type="match status" value="1"/>
</dbReference>
<dbReference type="GO" id="GO:0022627">
    <property type="term" value="C:cytosolic small ribosomal subunit"/>
    <property type="evidence" value="ECO:0007669"/>
    <property type="project" value="TreeGrafter"/>
</dbReference>